<dbReference type="AlphaFoldDB" id="A0A347ZSJ8"/>
<feature type="binding site" evidence="10">
    <location>
        <position position="645"/>
    </location>
    <ligand>
        <name>Zn(2+)</name>
        <dbReference type="ChEBI" id="CHEBI:29105"/>
        <note>catalytic</note>
    </ligand>
</feature>
<evidence type="ECO:0000256" key="5">
    <source>
        <dbReference type="ARBA" id="ARBA00022605"/>
    </source>
</evidence>
<dbReference type="InterPro" id="IPR038071">
    <property type="entry name" value="UROD/MetE-like_sf"/>
</dbReference>
<feature type="binding site" evidence="10">
    <location>
        <position position="647"/>
    </location>
    <ligand>
        <name>Zn(2+)</name>
        <dbReference type="ChEBI" id="CHEBI:29105"/>
        <note>catalytic</note>
    </ligand>
</feature>
<feature type="binding site" evidence="12">
    <location>
        <position position="669"/>
    </location>
    <ligand>
        <name>Zn(2+)</name>
        <dbReference type="ChEBI" id="CHEBI:29105"/>
        <label>1</label>
        <note>catalytic</note>
    </ligand>
</feature>
<dbReference type="SUPFAM" id="SSF51726">
    <property type="entry name" value="UROD/MetE-like"/>
    <property type="match status" value="2"/>
</dbReference>
<dbReference type="EMBL" id="QUMS01000001">
    <property type="protein sequence ID" value="REG11154.1"/>
    <property type="molecule type" value="Genomic_DNA"/>
</dbReference>
<dbReference type="CDD" id="cd03311">
    <property type="entry name" value="CIMS_C_terminal_like"/>
    <property type="match status" value="1"/>
</dbReference>
<feature type="binding site" evidence="10 11">
    <location>
        <position position="565"/>
    </location>
    <ligand>
        <name>5-methyltetrahydropteroyltri-L-glutamate</name>
        <dbReference type="ChEBI" id="CHEBI:58207"/>
    </ligand>
</feature>
<dbReference type="RefSeq" id="WP_198418322.1">
    <property type="nucleotide sequence ID" value="NZ_AP018437.1"/>
</dbReference>
<comment type="similarity">
    <text evidence="3 10">Belongs to the vitamin-B12 independent methionine synthase family.</text>
</comment>
<dbReference type="Gene3D" id="3.20.20.210">
    <property type="match status" value="2"/>
</dbReference>
<dbReference type="InterPro" id="IPR013215">
    <property type="entry name" value="Cbl-indep_Met_Synth_N"/>
</dbReference>
<evidence type="ECO:0000259" key="14">
    <source>
        <dbReference type="Pfam" id="PF01717"/>
    </source>
</evidence>
<comment type="cofactor">
    <cofactor evidence="12">
        <name>Zn(2+)</name>
        <dbReference type="ChEBI" id="CHEBI:29105"/>
    </cofactor>
    <text evidence="12">Binds 2 Zn(2+) ions per subunit.</text>
</comment>
<comment type="function">
    <text evidence="1 10">Catalyzes the transfer of a methyl group from 5-methyltetrahydrofolate to homocysteine resulting in methionine formation.</text>
</comment>
<dbReference type="GO" id="GO:0032259">
    <property type="term" value="P:methylation"/>
    <property type="evidence" value="ECO:0007669"/>
    <property type="project" value="UniProtKB-KW"/>
</dbReference>
<evidence type="ECO:0000256" key="8">
    <source>
        <dbReference type="ARBA" id="ARBA00022833"/>
    </source>
</evidence>
<evidence type="ECO:0000313" key="17">
    <source>
        <dbReference type="Proteomes" id="UP000256388"/>
    </source>
</evidence>
<feature type="binding site" evidence="12">
    <location>
        <position position="730"/>
    </location>
    <ligand>
        <name>Zn(2+)</name>
        <dbReference type="ChEBI" id="CHEBI:29105"/>
        <label>1</label>
        <note>catalytic</note>
    </ligand>
</feature>
<proteinExistence type="inferred from homology"/>
<dbReference type="PIRSF" id="PIRSF000382">
    <property type="entry name" value="MeTrfase_B12_ind"/>
    <property type="match status" value="1"/>
</dbReference>
<dbReference type="NCBIfam" id="TIGR01371">
    <property type="entry name" value="met_syn_B12ind"/>
    <property type="match status" value="1"/>
</dbReference>
<dbReference type="GO" id="GO:0003871">
    <property type="term" value="F:5-methyltetrahydropteroyltriglutamate-homocysteine S-methyltransferase activity"/>
    <property type="evidence" value="ECO:0007669"/>
    <property type="project" value="UniProtKB-UniRule"/>
</dbReference>
<evidence type="ECO:0000256" key="1">
    <source>
        <dbReference type="ARBA" id="ARBA00002777"/>
    </source>
</evidence>
<feature type="active site" description="Proton donor" evidence="10 13">
    <location>
        <position position="698"/>
    </location>
</feature>
<comment type="cofactor">
    <cofactor evidence="10">
        <name>Zn(2+)</name>
        <dbReference type="ChEBI" id="CHEBI:29105"/>
    </cofactor>
    <text evidence="10">Binds 1 zinc ion per subunit.</text>
</comment>
<keyword evidence="10" id="KW-0677">Repeat</keyword>
<evidence type="ECO:0000256" key="6">
    <source>
        <dbReference type="ARBA" id="ARBA00022679"/>
    </source>
</evidence>
<keyword evidence="4 10" id="KW-0489">Methyltransferase</keyword>
<comment type="pathway">
    <text evidence="2 10">Amino-acid biosynthesis; L-methionine biosynthesis via de novo pathway; L-methionine from L-homocysteine (MetE route): step 1/1.</text>
</comment>
<feature type="binding site" evidence="10">
    <location>
        <position position="488"/>
    </location>
    <ligand>
        <name>L-homocysteine</name>
        <dbReference type="ChEBI" id="CHEBI:58199"/>
    </ligand>
</feature>
<feature type="binding site" evidence="10 11">
    <location>
        <begin position="435"/>
        <end position="437"/>
    </location>
    <ligand>
        <name>L-methionine</name>
        <dbReference type="ChEBI" id="CHEBI:57844"/>
    </ligand>
</feature>
<feature type="binding site" evidence="10 11">
    <location>
        <position position="603"/>
    </location>
    <ligand>
        <name>L-homocysteine</name>
        <dbReference type="ChEBI" id="CHEBI:58199"/>
    </ligand>
</feature>
<comment type="catalytic activity">
    <reaction evidence="10">
        <text>5-methyltetrahydropteroyltri-L-glutamate + L-homocysteine = tetrahydropteroyltri-L-glutamate + L-methionine</text>
        <dbReference type="Rhea" id="RHEA:21196"/>
        <dbReference type="ChEBI" id="CHEBI:57844"/>
        <dbReference type="ChEBI" id="CHEBI:58140"/>
        <dbReference type="ChEBI" id="CHEBI:58199"/>
        <dbReference type="ChEBI" id="CHEBI:58207"/>
        <dbReference type="EC" id="2.1.1.14"/>
    </reaction>
</comment>
<feature type="binding site" evidence="10">
    <location>
        <position position="609"/>
    </location>
    <ligand>
        <name>5-methyltetrahydropteroyltri-L-glutamate</name>
        <dbReference type="ChEBI" id="CHEBI:58207"/>
    </ligand>
</feature>
<dbReference type="HAMAP" id="MF_00172">
    <property type="entry name" value="Meth_synth"/>
    <property type="match status" value="1"/>
</dbReference>
<dbReference type="InterPro" id="IPR006276">
    <property type="entry name" value="Cobalamin-indep_Met_synthase"/>
</dbReference>
<accession>A0A347ZSJ8</accession>
<dbReference type="Proteomes" id="UP000256388">
    <property type="component" value="Unassembled WGS sequence"/>
</dbReference>
<feature type="binding site" evidence="11">
    <location>
        <position position="19"/>
    </location>
    <ligand>
        <name>5-methyltetrahydropteroyltri-L-glutamate</name>
        <dbReference type="ChEBI" id="CHEBI:58207"/>
    </ligand>
</feature>
<evidence type="ECO:0000256" key="4">
    <source>
        <dbReference type="ARBA" id="ARBA00022603"/>
    </source>
</evidence>
<protein>
    <recommendedName>
        <fullName evidence="10">5-methyltetrahydropteroyltriglutamate--homocysteine methyltransferase</fullName>
        <ecNumber evidence="10">2.1.1.14</ecNumber>
    </recommendedName>
    <alternativeName>
        <fullName evidence="10">Cobalamin-independent methionine synthase</fullName>
    </alternativeName>
    <alternativeName>
        <fullName evidence="10">Methionine synthase, vitamin-B12 independent isozyme</fullName>
    </alternativeName>
</protein>
<evidence type="ECO:0000256" key="9">
    <source>
        <dbReference type="ARBA" id="ARBA00023167"/>
    </source>
</evidence>
<sequence length="760" mass="86973">MILSSNLGYPRIGINRDLKFALEKYWKNGISLDELQQTADRIKTANWIVQKDMGLDFVPSNDFSFYDQVLDTTFMLGAIPERFKQEKDLEGLDLYFAMARGWHNDQGKTIPAMEMTKWFNTNYHYLVPEINANTKFKLNPAKPIDSYKLAQTLNLNTRPVIIGPVTFLLLSKSEDPSFNPLNKLDEVMDLYANLFKRLREMEVKWIQLDEPFLSMDLDGLGEDAYQQLFNRFNSHHGRPKVMLTTYFGDLFANRDLIAASPFEGLHLDMTNCSQPERVLASVQEGQMVSLGLIDGRNVWKNDLTKTLNTIKEIYERFHFENIVVSPSCSMLHVPQDLRMEKNLPGEVYLWLAFARQKLEELSELKKAGNRNFTPTSFFQNNQGDVQSRREIAKIEALQITAAHKAVSTKRQSSFAQRKASQQAVLYLPVLPTTTIGSFPQTSEVRKLRSQLQKNAISYEQYKGELEREIEKTIHFQEKIGLDILVHGEFERNDMVQYFAEKMDGFVFTDNGWVQSFGSRCVRPPIIYGVVSRPEAMTVRWATFAQSLTDKPVKGMLTGPVTILQWSFVRDDQPRSETCRQIAFAIRAEVQDLEAAGIKVIQIDEPALREGLPLQKKDWPAYLDWAVECFQISSSGVKDETQIHTHMCYAEFNDIIEAIARMDADVISIEASRSKMELLQAFQKFNYPNEIGPGVYDIHSPNIPDVAEIHDLIHNALEVIPAEQLWINPDCGLKTRQWAEVEPALKNMLAAVKQARKELAG</sequence>
<name>A0A347ZSJ8_9CHLR</name>
<dbReference type="Pfam" id="PF08267">
    <property type="entry name" value="Meth_synt_1"/>
    <property type="match status" value="1"/>
</dbReference>
<dbReference type="InterPro" id="IPR002629">
    <property type="entry name" value="Met_Synth_C/arc"/>
</dbReference>
<feature type="binding site" evidence="10">
    <location>
        <position position="730"/>
    </location>
    <ligand>
        <name>Zn(2+)</name>
        <dbReference type="ChEBI" id="CHEBI:29105"/>
        <note>catalytic</note>
    </ligand>
</feature>
<comment type="caution">
    <text evidence="10">Lacks conserved residue(s) required for the propagation of feature annotation.</text>
</comment>
<feature type="binding site" evidence="10 11">
    <location>
        <position position="603"/>
    </location>
    <ligand>
        <name>L-methionine</name>
        <dbReference type="ChEBI" id="CHEBI:57844"/>
    </ligand>
</feature>
<feature type="binding site" evidence="10 11">
    <location>
        <begin position="519"/>
        <end position="520"/>
    </location>
    <ligand>
        <name>5-methyltetrahydropteroyltri-L-glutamate</name>
        <dbReference type="ChEBI" id="CHEBI:58207"/>
    </ligand>
</feature>
<gene>
    <name evidence="10" type="primary">metE</name>
    <name evidence="16" type="ORF">DFR64_1031</name>
</gene>
<dbReference type="GO" id="GO:0009086">
    <property type="term" value="P:methionine biosynthetic process"/>
    <property type="evidence" value="ECO:0007669"/>
    <property type="project" value="UniProtKB-UniRule"/>
</dbReference>
<keyword evidence="7 10" id="KW-0479">Metal-binding</keyword>
<evidence type="ECO:0000256" key="13">
    <source>
        <dbReference type="PIRSR" id="PIRSR000382-3"/>
    </source>
</evidence>
<evidence type="ECO:0000256" key="11">
    <source>
        <dbReference type="PIRSR" id="PIRSR000382-1"/>
    </source>
</evidence>
<keyword evidence="6 10" id="KW-0808">Transferase</keyword>
<keyword evidence="9 10" id="KW-0486">Methionine biosynthesis</keyword>
<feature type="domain" description="Cobalamin-independent methionine synthase MetE N-terminal" evidence="15">
    <location>
        <begin position="4"/>
        <end position="316"/>
    </location>
</feature>
<dbReference type="Pfam" id="PF01717">
    <property type="entry name" value="Meth_synt_2"/>
    <property type="match status" value="1"/>
</dbReference>
<evidence type="ECO:0000256" key="2">
    <source>
        <dbReference type="ARBA" id="ARBA00004681"/>
    </source>
</evidence>
<dbReference type="FunFam" id="3.20.20.210:FF:000002">
    <property type="entry name" value="5-methyltetrahydropteroyltriglutamate--homocysteine methyltransferase"/>
    <property type="match status" value="1"/>
</dbReference>
<evidence type="ECO:0000256" key="12">
    <source>
        <dbReference type="PIRSR" id="PIRSR000382-2"/>
    </source>
</evidence>
<keyword evidence="5 10" id="KW-0028">Amino-acid biosynthesis</keyword>
<feature type="binding site" evidence="10">
    <location>
        <position position="117"/>
    </location>
    <ligand>
        <name>5-methyltetrahydropteroyltri-L-glutamate</name>
        <dbReference type="ChEBI" id="CHEBI:58207"/>
    </ligand>
</feature>
<evidence type="ECO:0000256" key="7">
    <source>
        <dbReference type="ARBA" id="ARBA00022723"/>
    </source>
</evidence>
<dbReference type="PANTHER" id="PTHR30519">
    <property type="entry name" value="5-METHYLTETRAHYDROPTEROYLTRIGLUTAMATE--HOMOCYSTEINE METHYLTRANSFERASE"/>
    <property type="match status" value="1"/>
</dbReference>
<dbReference type="UniPathway" id="UPA00051">
    <property type="reaction ID" value="UER00082"/>
</dbReference>
<evidence type="ECO:0000259" key="15">
    <source>
        <dbReference type="Pfam" id="PF08267"/>
    </source>
</evidence>
<dbReference type="NCBIfam" id="NF003556">
    <property type="entry name" value="PRK05222.1"/>
    <property type="match status" value="1"/>
</dbReference>
<feature type="binding site" evidence="12">
    <location>
        <position position="645"/>
    </location>
    <ligand>
        <name>Zn(2+)</name>
        <dbReference type="ChEBI" id="CHEBI:29105"/>
        <label>1</label>
        <note>catalytic</note>
    </ligand>
</feature>
<evidence type="ECO:0000313" key="16">
    <source>
        <dbReference type="EMBL" id="REG11154.1"/>
    </source>
</evidence>
<keyword evidence="8 10" id="KW-0862">Zinc</keyword>
<feature type="binding site" evidence="11">
    <location>
        <position position="122"/>
    </location>
    <ligand>
        <name>5-methyltetrahydropteroyltri-L-glutamate</name>
        <dbReference type="ChEBI" id="CHEBI:58207"/>
    </ligand>
</feature>
<evidence type="ECO:0000256" key="3">
    <source>
        <dbReference type="ARBA" id="ARBA00009553"/>
    </source>
</evidence>
<organism evidence="16 17">
    <name type="scientific">Pelolinea submarina</name>
    <dbReference type="NCBI Taxonomy" id="913107"/>
    <lineage>
        <taxon>Bacteria</taxon>
        <taxon>Bacillati</taxon>
        <taxon>Chloroflexota</taxon>
        <taxon>Anaerolineae</taxon>
        <taxon>Anaerolineales</taxon>
        <taxon>Anaerolineaceae</taxon>
        <taxon>Pelolinea</taxon>
    </lineage>
</organism>
<dbReference type="GO" id="GO:0008270">
    <property type="term" value="F:zinc ion binding"/>
    <property type="evidence" value="ECO:0007669"/>
    <property type="project" value="InterPro"/>
</dbReference>
<feature type="binding site" evidence="12">
    <location>
        <position position="647"/>
    </location>
    <ligand>
        <name>Zn(2+)</name>
        <dbReference type="ChEBI" id="CHEBI:29105"/>
        <label>1</label>
        <note>catalytic</note>
    </ligand>
</feature>
<reference evidence="16 17" key="1">
    <citation type="submission" date="2018-08" db="EMBL/GenBank/DDBJ databases">
        <title>Genomic Encyclopedia of Type Strains, Phase IV (KMG-IV): sequencing the most valuable type-strain genomes for metagenomic binning, comparative biology and taxonomic classification.</title>
        <authorList>
            <person name="Goeker M."/>
        </authorList>
    </citation>
    <scope>NUCLEOTIDE SEQUENCE [LARGE SCALE GENOMIC DNA]</scope>
    <source>
        <strain evidence="16 17">DSM 23923</strain>
    </source>
</reference>
<dbReference type="EC" id="2.1.1.14" evidence="10"/>
<feature type="binding site" evidence="10 11">
    <location>
        <begin position="435"/>
        <end position="437"/>
    </location>
    <ligand>
        <name>L-homocysteine</name>
        <dbReference type="ChEBI" id="CHEBI:58199"/>
    </ligand>
</feature>
<dbReference type="CDD" id="cd03312">
    <property type="entry name" value="CIMS_N_terminal_like"/>
    <property type="match status" value="1"/>
</dbReference>
<feature type="binding site" evidence="10">
    <location>
        <position position="669"/>
    </location>
    <ligand>
        <name>Zn(2+)</name>
        <dbReference type="ChEBI" id="CHEBI:29105"/>
        <note>catalytic</note>
    </ligand>
</feature>
<evidence type="ECO:0000256" key="10">
    <source>
        <dbReference type="HAMAP-Rule" id="MF_00172"/>
    </source>
</evidence>
<feature type="binding site" evidence="10 11">
    <location>
        <position position="488"/>
    </location>
    <ligand>
        <name>L-methionine</name>
        <dbReference type="ChEBI" id="CHEBI:57844"/>
    </ligand>
</feature>
<comment type="caution">
    <text evidence="16">The sequence shown here is derived from an EMBL/GenBank/DDBJ whole genome shotgun (WGS) entry which is preliminary data.</text>
</comment>
<keyword evidence="17" id="KW-1185">Reference proteome</keyword>
<feature type="domain" description="Cobalamin-independent methionine synthase MetE C-terminal/archaeal" evidence="14">
    <location>
        <begin position="430"/>
        <end position="752"/>
    </location>
</feature>